<evidence type="ECO:0000259" key="1">
    <source>
        <dbReference type="PROSITE" id="PS50995"/>
    </source>
</evidence>
<dbReference type="InterPro" id="IPR000835">
    <property type="entry name" value="HTH_MarR-typ"/>
</dbReference>
<reference evidence="3" key="1">
    <citation type="submission" date="2018-09" db="EMBL/GenBank/DDBJ databases">
        <authorList>
            <person name="Kim I."/>
        </authorList>
    </citation>
    <scope>NUCLEOTIDE SEQUENCE [LARGE SCALE GENOMIC DNA]</scope>
    <source>
        <strain evidence="3">DD4a</strain>
    </source>
</reference>
<dbReference type="RefSeq" id="WP_119480302.1">
    <property type="nucleotide sequence ID" value="NZ_QXTG01000001.1"/>
</dbReference>
<dbReference type="PRINTS" id="PR00598">
    <property type="entry name" value="HTHMARR"/>
</dbReference>
<evidence type="ECO:0000313" key="3">
    <source>
        <dbReference type="Proteomes" id="UP000265742"/>
    </source>
</evidence>
<proteinExistence type="predicted"/>
<feature type="domain" description="HTH marR-type" evidence="1">
    <location>
        <begin position="2"/>
        <end position="137"/>
    </location>
</feature>
<dbReference type="PANTHER" id="PTHR39515:SF2">
    <property type="entry name" value="HTH-TYPE TRANSCRIPTIONAL REGULATOR RV0880"/>
    <property type="match status" value="1"/>
</dbReference>
<dbReference type="GO" id="GO:0003700">
    <property type="term" value="F:DNA-binding transcription factor activity"/>
    <property type="evidence" value="ECO:0007669"/>
    <property type="project" value="InterPro"/>
</dbReference>
<comment type="caution">
    <text evidence="2">The sequence shown here is derived from an EMBL/GenBank/DDBJ whole genome shotgun (WGS) entry which is preliminary data.</text>
</comment>
<dbReference type="EMBL" id="QXTG01000001">
    <property type="protein sequence ID" value="RIX29939.1"/>
    <property type="molecule type" value="Genomic_DNA"/>
</dbReference>
<dbReference type="InterPro" id="IPR036388">
    <property type="entry name" value="WH-like_DNA-bd_sf"/>
</dbReference>
<dbReference type="Proteomes" id="UP000265742">
    <property type="component" value="Unassembled WGS sequence"/>
</dbReference>
<accession>A0A3A1U6K8</accession>
<name>A0A3A1U6K8_9MICO</name>
<dbReference type="InterPro" id="IPR052526">
    <property type="entry name" value="HTH-type_Bedaq_tolerance"/>
</dbReference>
<sequence length="148" mass="15933">MTDEPAADLAALGRAFEEIVTWLRRSRSSTDVSATALSLLDRLDTGGEHRVTDLAALEAITQPAATSLVNRLEARGWAARSADPSDGRATLVTITDAGRERLHQHREERSRRIADLLVRLAADDQAALLAALPALRHLTAVPVARPTA</sequence>
<dbReference type="AlphaFoldDB" id="A0A3A1U6K8"/>
<dbReference type="Pfam" id="PF01047">
    <property type="entry name" value="MarR"/>
    <property type="match status" value="1"/>
</dbReference>
<dbReference type="Gene3D" id="1.10.10.10">
    <property type="entry name" value="Winged helix-like DNA-binding domain superfamily/Winged helix DNA-binding domain"/>
    <property type="match status" value="1"/>
</dbReference>
<protein>
    <submittedName>
        <fullName evidence="2">MarR family transcriptional regulator</fullName>
    </submittedName>
</protein>
<dbReference type="OrthoDB" id="9155413at2"/>
<dbReference type="SMART" id="SM00347">
    <property type="entry name" value="HTH_MARR"/>
    <property type="match status" value="1"/>
</dbReference>
<dbReference type="InterPro" id="IPR036390">
    <property type="entry name" value="WH_DNA-bd_sf"/>
</dbReference>
<dbReference type="PROSITE" id="PS50995">
    <property type="entry name" value="HTH_MARR_2"/>
    <property type="match status" value="1"/>
</dbReference>
<evidence type="ECO:0000313" key="2">
    <source>
        <dbReference type="EMBL" id="RIX29939.1"/>
    </source>
</evidence>
<dbReference type="SUPFAM" id="SSF46785">
    <property type="entry name" value="Winged helix' DNA-binding domain"/>
    <property type="match status" value="1"/>
</dbReference>
<keyword evidence="3" id="KW-1185">Reference proteome</keyword>
<dbReference type="PANTHER" id="PTHR39515">
    <property type="entry name" value="CONSERVED PROTEIN"/>
    <property type="match status" value="1"/>
</dbReference>
<gene>
    <name evidence="2" type="ORF">D1781_00180</name>
</gene>
<organism evidence="2 3">
    <name type="scientific">Amnibacterium setariae</name>
    <dbReference type="NCBI Taxonomy" id="2306585"/>
    <lineage>
        <taxon>Bacteria</taxon>
        <taxon>Bacillati</taxon>
        <taxon>Actinomycetota</taxon>
        <taxon>Actinomycetes</taxon>
        <taxon>Micrococcales</taxon>
        <taxon>Microbacteriaceae</taxon>
        <taxon>Amnibacterium</taxon>
    </lineage>
</organism>